<dbReference type="PROSITE" id="PS51186">
    <property type="entry name" value="GNAT"/>
    <property type="match status" value="1"/>
</dbReference>
<evidence type="ECO:0000313" key="3">
    <source>
        <dbReference type="Proteomes" id="UP000704176"/>
    </source>
</evidence>
<keyword evidence="2" id="KW-0808">Transferase</keyword>
<dbReference type="EMBL" id="JAIRBM010000023">
    <property type="protein sequence ID" value="MBZ6078882.1"/>
    <property type="molecule type" value="Genomic_DNA"/>
</dbReference>
<evidence type="ECO:0000313" key="2">
    <source>
        <dbReference type="EMBL" id="MBZ6078882.1"/>
    </source>
</evidence>
<accession>A0ABS7VVD8</accession>
<protein>
    <submittedName>
        <fullName evidence="2">GNAT family N-acetyltransferase</fullName>
        <ecNumber evidence="2">2.3.1.-</ecNumber>
    </submittedName>
</protein>
<reference evidence="2 3" key="1">
    <citation type="submission" date="2021-09" db="EMBL/GenBank/DDBJ databases">
        <title>The complete genome sequence of a new microorganism.</title>
        <authorList>
            <person name="Zi Z."/>
        </authorList>
    </citation>
    <scope>NUCLEOTIDE SEQUENCE [LARGE SCALE GENOMIC DNA]</scope>
    <source>
        <strain evidence="2 3">WGZ8</strain>
    </source>
</reference>
<evidence type="ECO:0000259" key="1">
    <source>
        <dbReference type="PROSITE" id="PS51186"/>
    </source>
</evidence>
<comment type="caution">
    <text evidence="2">The sequence shown here is derived from an EMBL/GenBank/DDBJ whole genome shotgun (WGS) entry which is preliminary data.</text>
</comment>
<sequence>MQSTPLYDSYRGSSSEKRLTIAVARTMEDLARIITIRSAVYVGEQTCPYDEEFDGNDLSATHLVGYVGNEPAGCVRIRYFADFAKVERLAVRHEFRNTRLSFQLVRAAIDLCRIKGYCRLYGHAQKRLVPFWSRFGFKVFEGAQELVFSDFDYVEMTLDTTRHPQAISIGTDPYTIIRPEGRWHSPGVLERSSHRAVTRPSIREGTV</sequence>
<proteinExistence type="predicted"/>
<feature type="domain" description="N-acetyltransferase" evidence="1">
    <location>
        <begin position="19"/>
        <end position="161"/>
    </location>
</feature>
<dbReference type="Proteomes" id="UP000704176">
    <property type="component" value="Unassembled WGS sequence"/>
</dbReference>
<name>A0ABS7VVD8_9HYPH</name>
<dbReference type="EC" id="2.3.1.-" evidence="2"/>
<dbReference type="Gene3D" id="3.40.630.30">
    <property type="match status" value="1"/>
</dbReference>
<keyword evidence="3" id="KW-1185">Reference proteome</keyword>
<organism evidence="2 3">
    <name type="scientific">Microvirga puerhi</name>
    <dbReference type="NCBI Taxonomy" id="2876078"/>
    <lineage>
        <taxon>Bacteria</taxon>
        <taxon>Pseudomonadati</taxon>
        <taxon>Pseudomonadota</taxon>
        <taxon>Alphaproteobacteria</taxon>
        <taxon>Hyphomicrobiales</taxon>
        <taxon>Methylobacteriaceae</taxon>
        <taxon>Microvirga</taxon>
    </lineage>
</organism>
<dbReference type="InterPro" id="IPR000182">
    <property type="entry name" value="GNAT_dom"/>
</dbReference>
<keyword evidence="2" id="KW-0012">Acyltransferase</keyword>
<dbReference type="Pfam" id="PF00583">
    <property type="entry name" value="Acetyltransf_1"/>
    <property type="match status" value="1"/>
</dbReference>
<dbReference type="CDD" id="cd04301">
    <property type="entry name" value="NAT_SF"/>
    <property type="match status" value="1"/>
</dbReference>
<dbReference type="InterPro" id="IPR016181">
    <property type="entry name" value="Acyl_CoA_acyltransferase"/>
</dbReference>
<dbReference type="GO" id="GO:0016746">
    <property type="term" value="F:acyltransferase activity"/>
    <property type="evidence" value="ECO:0007669"/>
    <property type="project" value="UniProtKB-KW"/>
</dbReference>
<dbReference type="SUPFAM" id="SSF55729">
    <property type="entry name" value="Acyl-CoA N-acyltransferases (Nat)"/>
    <property type="match status" value="1"/>
</dbReference>
<gene>
    <name evidence="2" type="ORF">K9B37_21735</name>
</gene>